<feature type="compositionally biased region" description="Low complexity" evidence="1">
    <location>
        <begin position="35"/>
        <end position="46"/>
    </location>
</feature>
<gene>
    <name evidence="2" type="ORF">KBB96_00530</name>
</gene>
<accession>A0A975G963</accession>
<feature type="compositionally biased region" description="Polar residues" evidence="1">
    <location>
        <begin position="47"/>
        <end position="57"/>
    </location>
</feature>
<name>A0A975G963_9BACT</name>
<organism evidence="2 3">
    <name type="scientific">Luteolibacter ambystomatis</name>
    <dbReference type="NCBI Taxonomy" id="2824561"/>
    <lineage>
        <taxon>Bacteria</taxon>
        <taxon>Pseudomonadati</taxon>
        <taxon>Verrucomicrobiota</taxon>
        <taxon>Verrucomicrobiia</taxon>
        <taxon>Verrucomicrobiales</taxon>
        <taxon>Verrucomicrobiaceae</taxon>
        <taxon>Luteolibacter</taxon>
    </lineage>
</organism>
<protein>
    <submittedName>
        <fullName evidence="2">Uncharacterized protein</fullName>
    </submittedName>
</protein>
<proteinExistence type="predicted"/>
<dbReference type="EMBL" id="CP073100">
    <property type="protein sequence ID" value="QUE51399.1"/>
    <property type="molecule type" value="Genomic_DNA"/>
</dbReference>
<evidence type="ECO:0000313" key="2">
    <source>
        <dbReference type="EMBL" id="QUE51399.1"/>
    </source>
</evidence>
<dbReference type="Proteomes" id="UP000676169">
    <property type="component" value="Chromosome"/>
</dbReference>
<keyword evidence="3" id="KW-1185">Reference proteome</keyword>
<reference evidence="2" key="1">
    <citation type="submission" date="2021-04" db="EMBL/GenBank/DDBJ databases">
        <title>Luteolibacter sp. 32A isolated from the skin of an Anderson's salamander (Ambystoma andersonii).</title>
        <authorList>
            <person name="Spergser J."/>
            <person name="Busse H.-J."/>
        </authorList>
    </citation>
    <scope>NUCLEOTIDE SEQUENCE</scope>
    <source>
        <strain evidence="2">32A</strain>
    </source>
</reference>
<dbReference type="KEGG" id="lamb:KBB96_00530"/>
<dbReference type="AlphaFoldDB" id="A0A975G963"/>
<evidence type="ECO:0000256" key="1">
    <source>
        <dbReference type="SAM" id="MobiDB-lite"/>
    </source>
</evidence>
<dbReference type="RefSeq" id="WP_211631538.1">
    <property type="nucleotide sequence ID" value="NZ_CP073100.1"/>
</dbReference>
<sequence>MSRSRLILLVATTALFIGAVVLFMRGKDAAAKDTAAATEQAKAHATSTRAARSNPSTPEGPAARDPRPEPERTLDQINAWLADDSLPSEQAARNLWTVFSDARQTKEVRQEALEHALNLTTDKQLVAEFIQIYGQPGLWSGQIGETALDELYNRGKAAKLSASAALLVHATGEFRDHIRELLRFEVDDPEADDATLIRKAHEKLTAQPQSGQ</sequence>
<feature type="region of interest" description="Disordered" evidence="1">
    <location>
        <begin position="35"/>
        <end position="70"/>
    </location>
</feature>
<evidence type="ECO:0000313" key="3">
    <source>
        <dbReference type="Proteomes" id="UP000676169"/>
    </source>
</evidence>